<evidence type="ECO:0000256" key="3">
    <source>
        <dbReference type="ARBA" id="ARBA00022989"/>
    </source>
</evidence>
<sequence length="245" mass="27258">MKALKPYLGLSLLLHFLLAGMFWLEWPSRKAYPTVEVRLVSLKTQISTPSPRPASPPPPRPRSSPVHSPRRSSSSPHKARVRKKTASLRRKVAKKALSRRRSGPGPRKRRAEDRSEQLLKQRLARLEEKILSEKLSRLRQKVEGEGGGTSSGSSGPGAEFVLRLKTHLSAFFEVPLALEKEKNLTAEIRLRLSARGQLLDYQWIKHSGNALFDRAAEAAIKAAAPYPAPGQPCTVRVIFTPRGLS</sequence>
<protein>
    <submittedName>
        <fullName evidence="6">TonB family protein</fullName>
    </submittedName>
</protein>
<reference evidence="6" key="1">
    <citation type="journal article" date="2020" name="mSystems">
        <title>Genome- and Community-Level Interaction Insights into Carbon Utilization and Element Cycling Functions of Hydrothermarchaeota in Hydrothermal Sediment.</title>
        <authorList>
            <person name="Zhou Z."/>
            <person name="Liu Y."/>
            <person name="Xu W."/>
            <person name="Pan J."/>
            <person name="Luo Z.H."/>
            <person name="Li M."/>
        </authorList>
    </citation>
    <scope>NUCLEOTIDE SEQUENCE [LARGE SCALE GENOMIC DNA]</scope>
    <source>
        <strain evidence="6">HyVt-483</strain>
    </source>
</reference>
<keyword evidence="2" id="KW-0812">Transmembrane</keyword>
<comment type="subcellular location">
    <subcellularLocation>
        <location evidence="1">Membrane</location>
        <topology evidence="1">Single-pass membrane protein</topology>
    </subcellularLocation>
</comment>
<accession>A0A7C3CG39</accession>
<keyword evidence="3" id="KW-1133">Transmembrane helix</keyword>
<evidence type="ECO:0000256" key="2">
    <source>
        <dbReference type="ARBA" id="ARBA00022692"/>
    </source>
</evidence>
<dbReference type="PANTHER" id="PTHR33446">
    <property type="entry name" value="PROTEIN TONB-RELATED"/>
    <property type="match status" value="1"/>
</dbReference>
<dbReference type="InterPro" id="IPR051045">
    <property type="entry name" value="TonB-dependent_transducer"/>
</dbReference>
<dbReference type="AlphaFoldDB" id="A0A7C3CG39"/>
<feature type="region of interest" description="Disordered" evidence="5">
    <location>
        <begin position="45"/>
        <end position="117"/>
    </location>
</feature>
<dbReference type="EMBL" id="DRMH01000072">
    <property type="protein sequence ID" value="HFC97887.1"/>
    <property type="molecule type" value="Genomic_DNA"/>
</dbReference>
<dbReference type="GO" id="GO:0016020">
    <property type="term" value="C:membrane"/>
    <property type="evidence" value="ECO:0007669"/>
    <property type="project" value="UniProtKB-SubCell"/>
</dbReference>
<dbReference type="Pfam" id="PF13103">
    <property type="entry name" value="TonB_2"/>
    <property type="match status" value="1"/>
</dbReference>
<feature type="compositionally biased region" description="Basic residues" evidence="5">
    <location>
        <begin position="77"/>
        <end position="109"/>
    </location>
</feature>
<evidence type="ECO:0000256" key="1">
    <source>
        <dbReference type="ARBA" id="ARBA00004167"/>
    </source>
</evidence>
<evidence type="ECO:0000313" key="6">
    <source>
        <dbReference type="EMBL" id="HFC97887.1"/>
    </source>
</evidence>
<evidence type="ECO:0000256" key="4">
    <source>
        <dbReference type="ARBA" id="ARBA00023136"/>
    </source>
</evidence>
<feature type="compositionally biased region" description="Pro residues" evidence="5">
    <location>
        <begin position="50"/>
        <end position="62"/>
    </location>
</feature>
<dbReference type="SUPFAM" id="SSF74653">
    <property type="entry name" value="TolA/TonB C-terminal domain"/>
    <property type="match status" value="1"/>
</dbReference>
<gene>
    <name evidence="6" type="ORF">ENJ40_05455</name>
</gene>
<evidence type="ECO:0000256" key="5">
    <source>
        <dbReference type="SAM" id="MobiDB-lite"/>
    </source>
</evidence>
<dbReference type="NCBIfam" id="TIGR01352">
    <property type="entry name" value="tonB_Cterm"/>
    <property type="match status" value="1"/>
</dbReference>
<comment type="caution">
    <text evidence="6">The sequence shown here is derived from an EMBL/GenBank/DDBJ whole genome shotgun (WGS) entry which is preliminary data.</text>
</comment>
<keyword evidence="4" id="KW-0472">Membrane</keyword>
<name>A0A7C3CG39_9BACT</name>
<organism evidence="6">
    <name type="scientific">Thermosulfurimonas dismutans</name>
    <dbReference type="NCBI Taxonomy" id="999894"/>
    <lineage>
        <taxon>Bacteria</taxon>
        <taxon>Pseudomonadati</taxon>
        <taxon>Thermodesulfobacteriota</taxon>
        <taxon>Thermodesulfobacteria</taxon>
        <taxon>Thermodesulfobacteriales</taxon>
        <taxon>Thermodesulfobacteriaceae</taxon>
        <taxon>Thermosulfurimonas</taxon>
    </lineage>
</organism>
<dbReference type="InterPro" id="IPR006260">
    <property type="entry name" value="TonB/TolA_C"/>
</dbReference>
<proteinExistence type="predicted"/>
<feature type="compositionally biased region" description="Low complexity" evidence="5">
    <location>
        <begin position="63"/>
        <end position="76"/>
    </location>
</feature>
<dbReference type="Proteomes" id="UP000886043">
    <property type="component" value="Unassembled WGS sequence"/>
</dbReference>
<dbReference type="Gene3D" id="3.30.1150.10">
    <property type="match status" value="1"/>
</dbReference>